<feature type="domain" description="YdbS-like PH" evidence="2">
    <location>
        <begin position="72"/>
        <end position="140"/>
    </location>
</feature>
<keyword evidence="4" id="KW-1185">Reference proteome</keyword>
<keyword evidence="1" id="KW-0472">Membrane</keyword>
<dbReference type="STRING" id="99656.SAMN05421659_1195"/>
<organism evidence="3 4">
    <name type="scientific">[Clostridium] fimetarium</name>
    <dbReference type="NCBI Taxonomy" id="99656"/>
    <lineage>
        <taxon>Bacteria</taxon>
        <taxon>Bacillati</taxon>
        <taxon>Bacillota</taxon>
        <taxon>Clostridia</taxon>
        <taxon>Lachnospirales</taxon>
        <taxon>Lachnospiraceae</taxon>
    </lineage>
</organism>
<keyword evidence="1" id="KW-0812">Transmembrane</keyword>
<dbReference type="PANTHER" id="PTHR34473">
    <property type="entry name" value="UPF0699 TRANSMEMBRANE PROTEIN YDBS"/>
    <property type="match status" value="1"/>
</dbReference>
<name>A0A1I0RMG0_9FIRM</name>
<feature type="transmembrane region" description="Helical" evidence="1">
    <location>
        <begin position="48"/>
        <end position="70"/>
    </location>
</feature>
<dbReference type="OrthoDB" id="1750577at2"/>
<dbReference type="AlphaFoldDB" id="A0A1I0RMG0"/>
<accession>A0A1I0RMG0</accession>
<dbReference type="Proteomes" id="UP000199701">
    <property type="component" value="Unassembled WGS sequence"/>
</dbReference>
<reference evidence="3 4" key="1">
    <citation type="submission" date="2016-10" db="EMBL/GenBank/DDBJ databases">
        <authorList>
            <person name="de Groot N.N."/>
        </authorList>
    </citation>
    <scope>NUCLEOTIDE SEQUENCE [LARGE SCALE GENOMIC DNA]</scope>
    <source>
        <strain evidence="3 4">DSM 9179</strain>
    </source>
</reference>
<evidence type="ECO:0000313" key="3">
    <source>
        <dbReference type="EMBL" id="SEW42300.1"/>
    </source>
</evidence>
<dbReference type="RefSeq" id="WP_092457010.1">
    <property type="nucleotide sequence ID" value="NZ_FOJI01000019.1"/>
</dbReference>
<gene>
    <name evidence="3" type="ORF">SAMN05421659_1195</name>
</gene>
<keyword evidence="1" id="KW-1133">Transmembrane helix</keyword>
<sequence>MNYEKLDKNAILSWRIRRGISFIFLLIIVVVGLLIMNNVGLDNKYKNYIYIATGLLLIYKLIGIVIYPIIEYKQWRYAITEDKVEIRHGIFFVTTTVIPIIRVQHITISRGPIYRKLGLSSVKIFLASGSFDIEGLLENTATVISESLKSSVMERLNKE</sequence>
<evidence type="ECO:0000256" key="1">
    <source>
        <dbReference type="SAM" id="Phobius"/>
    </source>
</evidence>
<protein>
    <recommendedName>
        <fullName evidence="2">YdbS-like PH domain-containing protein</fullName>
    </recommendedName>
</protein>
<proteinExistence type="predicted"/>
<dbReference type="EMBL" id="FOJI01000019">
    <property type="protein sequence ID" value="SEW42300.1"/>
    <property type="molecule type" value="Genomic_DNA"/>
</dbReference>
<evidence type="ECO:0000259" key="2">
    <source>
        <dbReference type="Pfam" id="PF03703"/>
    </source>
</evidence>
<feature type="transmembrane region" description="Helical" evidence="1">
    <location>
        <begin position="20"/>
        <end position="36"/>
    </location>
</feature>
<dbReference type="PANTHER" id="PTHR34473:SF2">
    <property type="entry name" value="UPF0699 TRANSMEMBRANE PROTEIN YDBT"/>
    <property type="match status" value="1"/>
</dbReference>
<evidence type="ECO:0000313" key="4">
    <source>
        <dbReference type="Proteomes" id="UP000199701"/>
    </source>
</evidence>
<dbReference type="InterPro" id="IPR005182">
    <property type="entry name" value="YdbS-like_PH"/>
</dbReference>
<dbReference type="Pfam" id="PF03703">
    <property type="entry name" value="bPH_2"/>
    <property type="match status" value="1"/>
</dbReference>